<dbReference type="EMBL" id="UGJR01000006">
    <property type="protein sequence ID" value="STT07304.1"/>
    <property type="molecule type" value="Genomic_DNA"/>
</dbReference>
<dbReference type="AlphaFoldDB" id="A0A7H4PJU8"/>
<evidence type="ECO:0000313" key="1">
    <source>
        <dbReference type="EMBL" id="STT07304.1"/>
    </source>
</evidence>
<evidence type="ECO:0000313" key="4">
    <source>
        <dbReference type="Proteomes" id="UP000255050"/>
    </source>
</evidence>
<organism evidence="2 3">
    <name type="scientific">Klebsiella michiganensis</name>
    <dbReference type="NCBI Taxonomy" id="1134687"/>
    <lineage>
        <taxon>Bacteria</taxon>
        <taxon>Pseudomonadati</taxon>
        <taxon>Pseudomonadota</taxon>
        <taxon>Gammaproteobacteria</taxon>
        <taxon>Enterobacterales</taxon>
        <taxon>Enterobacteriaceae</taxon>
        <taxon>Klebsiella/Raoultella group</taxon>
        <taxon>Klebsiella</taxon>
    </lineage>
</organism>
<accession>A0A7H4PJU8</accession>
<evidence type="ECO:0000313" key="3">
    <source>
        <dbReference type="Proteomes" id="UP000254863"/>
    </source>
</evidence>
<evidence type="ECO:0000313" key="2">
    <source>
        <dbReference type="EMBL" id="STW78671.1"/>
    </source>
</evidence>
<comment type="caution">
    <text evidence="2">The sequence shown here is derived from an EMBL/GenBank/DDBJ whole genome shotgun (WGS) entry which is preliminary data.</text>
</comment>
<dbReference type="Proteomes" id="UP000255050">
    <property type="component" value="Unassembled WGS sequence"/>
</dbReference>
<sequence length="170" mass="18913">MDKGTLRPLTLHVPYNGCYIAVHNWKRTPSVTNQSPRRMKMECAFSCVVVAGTDLQHSVWLCQYPARIKCPLHISLCIHHGDYDSSTPVRRRHLAGADAKDRYAIIRLVGLAGSIKSRHRGFCFSAPISPPLLFSAQTEKIAFNAVGFRHVRSGIFGRGAGDQPAQPLQY</sequence>
<dbReference type="EMBL" id="UGMS01000003">
    <property type="protein sequence ID" value="STW78671.1"/>
    <property type="molecule type" value="Genomic_DNA"/>
</dbReference>
<proteinExistence type="predicted"/>
<name>A0A7H4PJU8_9ENTR</name>
<dbReference type="Proteomes" id="UP000254863">
    <property type="component" value="Unassembled WGS sequence"/>
</dbReference>
<reference evidence="3 4" key="1">
    <citation type="submission" date="2018-06" db="EMBL/GenBank/DDBJ databases">
        <authorList>
            <consortium name="Pathogen Informatics"/>
            <person name="Doyle S."/>
        </authorList>
    </citation>
    <scope>NUCLEOTIDE SEQUENCE [LARGE SCALE GENOMIC DNA]</scope>
    <source>
        <strain evidence="2 3">NCTC11685</strain>
        <strain evidence="1 4">NCTC11694</strain>
    </source>
</reference>
<protein>
    <submittedName>
        <fullName evidence="2">Uncharacterized protein</fullName>
    </submittedName>
</protein>
<gene>
    <name evidence="2" type="ORF">NCTC11685_05983</name>
    <name evidence="1" type="ORF">NCTC11694_06913</name>
</gene>